<dbReference type="SUPFAM" id="SSF53098">
    <property type="entry name" value="Ribonuclease H-like"/>
    <property type="match status" value="2"/>
</dbReference>
<gene>
    <name evidence="3" type="ORF">UJA718_LOCUS20022</name>
</gene>
<proteinExistence type="predicted"/>
<evidence type="ECO:0000256" key="1">
    <source>
        <dbReference type="SAM" id="Coils"/>
    </source>
</evidence>
<keyword evidence="1" id="KW-0175">Coiled coil</keyword>
<evidence type="ECO:0000259" key="2">
    <source>
        <dbReference type="SMART" id="SM00597"/>
    </source>
</evidence>
<evidence type="ECO:0000313" key="3">
    <source>
        <dbReference type="EMBL" id="CAF4413731.1"/>
    </source>
</evidence>
<dbReference type="PANTHER" id="PTHR45749:SF21">
    <property type="entry name" value="DUF4371 DOMAIN-CONTAINING PROTEIN"/>
    <property type="match status" value="1"/>
</dbReference>
<dbReference type="Proteomes" id="UP000663873">
    <property type="component" value="Unassembled WGS sequence"/>
</dbReference>
<dbReference type="InterPro" id="IPR012337">
    <property type="entry name" value="RNaseH-like_sf"/>
</dbReference>
<dbReference type="InterPro" id="IPR006580">
    <property type="entry name" value="Znf_TTF"/>
</dbReference>
<organism evidence="3 4">
    <name type="scientific">Rotaria socialis</name>
    <dbReference type="NCBI Taxonomy" id="392032"/>
    <lineage>
        <taxon>Eukaryota</taxon>
        <taxon>Metazoa</taxon>
        <taxon>Spiralia</taxon>
        <taxon>Gnathifera</taxon>
        <taxon>Rotifera</taxon>
        <taxon>Eurotatoria</taxon>
        <taxon>Bdelloidea</taxon>
        <taxon>Philodinida</taxon>
        <taxon>Philodinidae</taxon>
        <taxon>Rotaria</taxon>
    </lineage>
</organism>
<comment type="caution">
    <text evidence="3">The sequence shown here is derived from an EMBL/GenBank/DDBJ whole genome shotgun (WGS) entry which is preliminary data.</text>
</comment>
<dbReference type="SMART" id="SM00597">
    <property type="entry name" value="ZnF_TTF"/>
    <property type="match status" value="1"/>
</dbReference>
<accession>A0A820Q645</accession>
<feature type="domain" description="TTF-type" evidence="2">
    <location>
        <begin position="861"/>
        <end position="965"/>
    </location>
</feature>
<feature type="coiled-coil region" evidence="1">
    <location>
        <begin position="653"/>
        <end position="704"/>
    </location>
</feature>
<evidence type="ECO:0000313" key="4">
    <source>
        <dbReference type="Proteomes" id="UP000663873"/>
    </source>
</evidence>
<dbReference type="PANTHER" id="PTHR45749">
    <property type="match status" value="1"/>
</dbReference>
<keyword evidence="4" id="KW-1185">Reference proteome</keyword>
<reference evidence="3" key="1">
    <citation type="submission" date="2021-02" db="EMBL/GenBank/DDBJ databases">
        <authorList>
            <person name="Nowell W R."/>
        </authorList>
    </citation>
    <scope>NUCLEOTIDE SEQUENCE</scope>
</reference>
<name>A0A820Q645_9BILA</name>
<protein>
    <recommendedName>
        <fullName evidence="2">TTF-type domain-containing protein</fullName>
    </recommendedName>
</protein>
<dbReference type="EMBL" id="CAJOBP010003652">
    <property type="protein sequence ID" value="CAF4413731.1"/>
    <property type="molecule type" value="Genomic_DNA"/>
</dbReference>
<sequence length="1484" mass="171706">MPQVTKFKRAWLSRRDDNGDELNLWLKQGSKETTFQCTLCKTSDLDCANQGYSAIYQHMNTKNHKANKNSLKDNSLLAIRTLKPQTVSIANDNNSGILVIDNSQKSTLLPFNDQITKAEIVWALTVARRGFTYNSCNGIGEVFKSMFPDSKIAQQFNMQSKKISYVMSHGIGPYFHRELVKKIKSREKFVLCIDEQTNNQSKKQLDLLVKFWSNDDGLVVTRYYKSILLGHAQASVLQSAICDAFKADGINLKRLLMLGRDNPSVNITLENLIDQEMKKLGSGLLFLGSCNLHVVYNGFKAGLSSTSWYVENVCTDIYSWFKQSPARKEDLADVINDFGDVVEKTLLYFTITRWVLLGKFVLFLCENIFDRLLTWFQQEEPLIHLLYRELSELFYLVLAQFLKYDFIVGKSGGDLCDIDFKLNEKQLNSKNIRIGERTRKQLNALTQQEREDFFKDIRNIYHGISKYFKLNLPLKNSFIRDLQILHPSMKNAQDVDQIIRVARGVPDLLIDNEIDYLRNEWLAYCIEVIDPKWIIKNKQTDSSGHEHITYHRIDFYWNNIFEITTTNGRPKYPVLTKLIKNILIISHGNADVERGFSINENIISSNRSLLSQLSINSLRTTYDTVKNSNGGYSHNVPIHKDLIKAAQSSFSFYNEELSIIKAAEERIRKEKEEKENASKIYQEVLEQEEELLMTQKDLQKQQQEANLIIADGSARLQLAIKKKDSLDIERATILIGGGNNKIQHATLENSEINQRDMLATYLFQIEFHLKSCQNLIKDSTRNDIPHREFVEKTRSFVFELKTILDSLDTTCHEQIEKMNAQFSNVEFVCRKSNDAISRDPGPMQPVLNDYPKNLSLVAQKTTCKFVSKWFNEYPMLEYSESSHRTFCFACRLFHKGPGSEKADLAWIKTGLQSWSKMKGKGKGKGKKGKLEQHFTSSSHMASMYRLSVFKNKHLNVEHLIDANHRLACQKEESIFQINKKIIETFFDCTLFLTKQGLAFRRDPQEHGNFIQLINLLRRHNPLLNSWFNDNKFKSHHVTYTSARSQDEFIEQIGTYLIRLIVSTIIRYVDNDLNIYERVIALKELPTKTGQAICDFILTILHDYQISTDWLVGQCYDNAPNMSGCRRGVQNCMKIALKRDIIHVPCGGHSANLGVKHGCECSTEYIRFFNLIEEIYNFLTSSINHYHTFRTQINSSTSAVTVKNLSITRYRIDDKVNTNEKITPDDRKTKEQSINLQKAILSFEFNLLLNFLNQVTRQTQTLTEHLQKKSLDLVTASHLLFNTNKVLMEWRNDDLFLQNLIKKCDDQALRNGVDIENEFARHHHQRPRSVKIDSNSKTGIHLNRIEYYVKLMREILDYLVVSLSEYYKLIEEKLQHFCNIFPGRVNQLTLDNAKKICEIVPGILSPELLYSELQLLKNDIDSCTEMTELINKIKIIRHGYPNTTRIYQFLLALPITVATNEHCFSKLKLIKNKLRSTLMPDKWNG</sequence>